<dbReference type="InterPro" id="IPR006342">
    <property type="entry name" value="FkbM_mtfrase"/>
</dbReference>
<dbReference type="EMBL" id="SMGR01000003">
    <property type="protein sequence ID" value="TCL00602.1"/>
    <property type="molecule type" value="Genomic_DNA"/>
</dbReference>
<dbReference type="GO" id="GO:0032259">
    <property type="term" value="P:methylation"/>
    <property type="evidence" value="ECO:0007669"/>
    <property type="project" value="UniProtKB-KW"/>
</dbReference>
<accession>A0A4R1N9W0</accession>
<organism evidence="2 3">
    <name type="scientific">Shimia isoporae</name>
    <dbReference type="NCBI Taxonomy" id="647720"/>
    <lineage>
        <taxon>Bacteria</taxon>
        <taxon>Pseudomonadati</taxon>
        <taxon>Pseudomonadota</taxon>
        <taxon>Alphaproteobacteria</taxon>
        <taxon>Rhodobacterales</taxon>
        <taxon>Roseobacteraceae</taxon>
    </lineage>
</organism>
<dbReference type="Proteomes" id="UP000295673">
    <property type="component" value="Unassembled WGS sequence"/>
</dbReference>
<dbReference type="GO" id="GO:0008168">
    <property type="term" value="F:methyltransferase activity"/>
    <property type="evidence" value="ECO:0007669"/>
    <property type="project" value="UniProtKB-KW"/>
</dbReference>
<evidence type="ECO:0000259" key="1">
    <source>
        <dbReference type="Pfam" id="PF05050"/>
    </source>
</evidence>
<keyword evidence="2" id="KW-0808">Transferase</keyword>
<feature type="domain" description="Methyltransferase FkbM" evidence="1">
    <location>
        <begin position="30"/>
        <end position="184"/>
    </location>
</feature>
<proteinExistence type="predicted"/>
<evidence type="ECO:0000313" key="2">
    <source>
        <dbReference type="EMBL" id="TCL00602.1"/>
    </source>
</evidence>
<dbReference type="RefSeq" id="WP_165929211.1">
    <property type="nucleotide sequence ID" value="NZ_SMGR01000003.1"/>
</dbReference>
<sequence>MAAESDIDIHLLNHYFAQRPNGRTHVLVEIGAASPEYLSIGAGFRKAGWRVLSVEPNPIFAEQHRRMGHEIYEFAASDSDADEVDFYLVNLHGIEYQSGEITYESISSLGIRPEFQVQLDDLSDKASVERIKVRQRRLDTILATAAVEVAHIDLLCIDVEGWEMEVLGGLDFEKLAPSVIVLENFGNSSIYRDRIGALGYVLIEKFPPNEIFVRRYGEGQSDI</sequence>
<dbReference type="InterPro" id="IPR029063">
    <property type="entry name" value="SAM-dependent_MTases_sf"/>
</dbReference>
<dbReference type="Pfam" id="PF05050">
    <property type="entry name" value="Methyltransf_21"/>
    <property type="match status" value="1"/>
</dbReference>
<name>A0A4R1N9W0_9RHOB</name>
<dbReference type="NCBIfam" id="TIGR01444">
    <property type="entry name" value="fkbM_fam"/>
    <property type="match status" value="1"/>
</dbReference>
<dbReference type="Gene3D" id="3.40.50.150">
    <property type="entry name" value="Vaccinia Virus protein VP39"/>
    <property type="match status" value="1"/>
</dbReference>
<keyword evidence="3" id="KW-1185">Reference proteome</keyword>
<comment type="caution">
    <text evidence="2">The sequence shown here is derived from an EMBL/GenBank/DDBJ whole genome shotgun (WGS) entry which is preliminary data.</text>
</comment>
<keyword evidence="2" id="KW-0489">Methyltransferase</keyword>
<dbReference type="AlphaFoldDB" id="A0A4R1N9W0"/>
<gene>
    <name evidence="2" type="ORF">BXY66_3247</name>
</gene>
<protein>
    <submittedName>
        <fullName evidence="2">FkbM family methyltransferase</fullName>
    </submittedName>
</protein>
<dbReference type="SUPFAM" id="SSF53335">
    <property type="entry name" value="S-adenosyl-L-methionine-dependent methyltransferases"/>
    <property type="match status" value="1"/>
</dbReference>
<evidence type="ECO:0000313" key="3">
    <source>
        <dbReference type="Proteomes" id="UP000295673"/>
    </source>
</evidence>
<reference evidence="2 3" key="1">
    <citation type="submission" date="2019-03" db="EMBL/GenBank/DDBJ databases">
        <title>Genomic Encyclopedia of Archaeal and Bacterial Type Strains, Phase II (KMG-II): from individual species to whole genera.</title>
        <authorList>
            <person name="Goeker M."/>
        </authorList>
    </citation>
    <scope>NUCLEOTIDE SEQUENCE [LARGE SCALE GENOMIC DNA]</scope>
    <source>
        <strain evidence="2 3">DSM 26433</strain>
    </source>
</reference>